<sequence length="167" mass="18644">MFAKTMPLWSFNAQRGSMLHEVAKGRRGEGAEEVQLAREEKEGRGREGVRERGSEGDSRGVGLGSNLLWDAGGEAGLGFPPRHPRDQALTRLEPSVRSMLHWDTQRRIGFRLRSVKTGLPILHFFYSAGRRVAIHLSPHHPHPDQKSLRELGCIRYSDPKNGGGETT</sequence>
<evidence type="ECO:0000313" key="2">
    <source>
        <dbReference type="Proteomes" id="UP000245626"/>
    </source>
</evidence>
<reference evidence="1 2" key="1">
    <citation type="journal article" date="2018" name="Mol. Biol. Evol.">
        <title>Broad Genomic Sampling Reveals a Smut Pathogenic Ancestry of the Fungal Clade Ustilaginomycotina.</title>
        <authorList>
            <person name="Kijpornyongpan T."/>
            <person name="Mondo S.J."/>
            <person name="Barry K."/>
            <person name="Sandor L."/>
            <person name="Lee J."/>
            <person name="Lipzen A."/>
            <person name="Pangilinan J."/>
            <person name="LaButti K."/>
            <person name="Hainaut M."/>
            <person name="Henrissat B."/>
            <person name="Grigoriev I.V."/>
            <person name="Spatafora J.W."/>
            <person name="Aime M.C."/>
        </authorList>
    </citation>
    <scope>NUCLEOTIDE SEQUENCE [LARGE SCALE GENOMIC DNA]</scope>
    <source>
        <strain evidence="1 2">SA 807</strain>
    </source>
</reference>
<evidence type="ECO:0000313" key="1">
    <source>
        <dbReference type="EMBL" id="PWN50227.1"/>
    </source>
</evidence>
<dbReference type="Proteomes" id="UP000245626">
    <property type="component" value="Unassembled WGS sequence"/>
</dbReference>
<protein>
    <submittedName>
        <fullName evidence="1">Uncharacterized protein</fullName>
    </submittedName>
</protein>
<keyword evidence="2" id="KW-1185">Reference proteome</keyword>
<proteinExistence type="predicted"/>
<dbReference type="EMBL" id="KZ819955">
    <property type="protein sequence ID" value="PWN50227.1"/>
    <property type="molecule type" value="Genomic_DNA"/>
</dbReference>
<gene>
    <name evidence="1" type="ORF">IE53DRAFT_105978</name>
</gene>
<accession>A0ACD0NWR7</accession>
<organism evidence="1 2">
    <name type="scientific">Violaceomyces palustris</name>
    <dbReference type="NCBI Taxonomy" id="1673888"/>
    <lineage>
        <taxon>Eukaryota</taxon>
        <taxon>Fungi</taxon>
        <taxon>Dikarya</taxon>
        <taxon>Basidiomycota</taxon>
        <taxon>Ustilaginomycotina</taxon>
        <taxon>Ustilaginomycetes</taxon>
        <taxon>Violaceomycetales</taxon>
        <taxon>Violaceomycetaceae</taxon>
        <taxon>Violaceomyces</taxon>
    </lineage>
</organism>
<name>A0ACD0NWR7_9BASI</name>